<proteinExistence type="predicted"/>
<evidence type="ECO:0000313" key="2">
    <source>
        <dbReference type="EMBL" id="CEH17458.1"/>
    </source>
</evidence>
<reference evidence="2 3" key="1">
    <citation type="submission" date="2014-09" db="EMBL/GenBank/DDBJ databases">
        <authorList>
            <person name="Magalhaes I.L.F."/>
            <person name="Oliveira U."/>
            <person name="Santos F.R."/>
            <person name="Vidigal T.H.D.A."/>
            <person name="Brescovit A.D."/>
            <person name="Santos A.J."/>
        </authorList>
    </citation>
    <scope>NUCLEOTIDE SEQUENCE [LARGE SCALE GENOMIC DNA]</scope>
</reference>
<feature type="region of interest" description="Disordered" evidence="1">
    <location>
        <begin position="1"/>
        <end position="24"/>
    </location>
</feature>
<dbReference type="EMBL" id="CCYA01000254">
    <property type="protein sequence ID" value="CEH17458.1"/>
    <property type="molecule type" value="Genomic_DNA"/>
</dbReference>
<dbReference type="AlphaFoldDB" id="A0A0N7LAT2"/>
<organism evidence="2 3">
    <name type="scientific">Ceraceosorus bombacis</name>
    <dbReference type="NCBI Taxonomy" id="401625"/>
    <lineage>
        <taxon>Eukaryota</taxon>
        <taxon>Fungi</taxon>
        <taxon>Dikarya</taxon>
        <taxon>Basidiomycota</taxon>
        <taxon>Ustilaginomycotina</taxon>
        <taxon>Exobasidiomycetes</taxon>
        <taxon>Ceraceosorales</taxon>
        <taxon>Ceraceosoraceae</taxon>
        <taxon>Ceraceosorus</taxon>
    </lineage>
</organism>
<accession>A0A0N7LAT2</accession>
<dbReference type="Proteomes" id="UP000054845">
    <property type="component" value="Unassembled WGS sequence"/>
</dbReference>
<evidence type="ECO:0000313" key="3">
    <source>
        <dbReference type="Proteomes" id="UP000054845"/>
    </source>
</evidence>
<keyword evidence="3" id="KW-1185">Reference proteome</keyword>
<protein>
    <submittedName>
        <fullName evidence="2">Uncharacterized protein</fullName>
    </submittedName>
</protein>
<feature type="compositionally biased region" description="Polar residues" evidence="1">
    <location>
        <begin position="11"/>
        <end position="23"/>
    </location>
</feature>
<sequence>MRAHAFANQLGEPSTTCGQTRIGSTPEYHADRGINIQTGNTAFLMSIDLRRSVDHTKHAAVFSYQCSLWLHQGMPSLPP</sequence>
<name>A0A0N7LAT2_9BASI</name>
<evidence type="ECO:0000256" key="1">
    <source>
        <dbReference type="SAM" id="MobiDB-lite"/>
    </source>
</evidence>